<dbReference type="GO" id="GO:0005829">
    <property type="term" value="C:cytosol"/>
    <property type="evidence" value="ECO:0007669"/>
    <property type="project" value="TreeGrafter"/>
</dbReference>
<dbReference type="Gene3D" id="3.40.50.2000">
    <property type="entry name" value="Glycogen Phosphorylase B"/>
    <property type="match status" value="2"/>
</dbReference>
<dbReference type="eggNOG" id="COG0859">
    <property type="taxonomic scope" value="Bacteria"/>
</dbReference>
<dbReference type="OrthoDB" id="9767552at2"/>
<dbReference type="InterPro" id="IPR051199">
    <property type="entry name" value="LPS_LOS_Heptosyltrfase"/>
</dbReference>
<keyword evidence="4" id="KW-1185">Reference proteome</keyword>
<dbReference type="CAZy" id="GT9">
    <property type="family name" value="Glycosyltransferase Family 9"/>
</dbReference>
<dbReference type="GeneID" id="98612779"/>
<protein>
    <submittedName>
        <fullName evidence="3">Heptosyltransferase-like protein</fullName>
    </submittedName>
</protein>
<gene>
    <name evidence="3" type="ordered locus">Sde_1100</name>
</gene>
<evidence type="ECO:0000313" key="4">
    <source>
        <dbReference type="Proteomes" id="UP000001947"/>
    </source>
</evidence>
<evidence type="ECO:0000313" key="3">
    <source>
        <dbReference type="EMBL" id="ABD80362.1"/>
    </source>
</evidence>
<dbReference type="CDD" id="cd03789">
    <property type="entry name" value="GT9_LPS_heptosyltransferase"/>
    <property type="match status" value="1"/>
</dbReference>
<keyword evidence="2 3" id="KW-0808">Transferase</keyword>
<dbReference type="Pfam" id="PF01075">
    <property type="entry name" value="Glyco_transf_9"/>
    <property type="match status" value="1"/>
</dbReference>
<dbReference type="HOGENOM" id="CLU_038371_0_0_6"/>
<accession>Q21LR7</accession>
<dbReference type="GO" id="GO:0008713">
    <property type="term" value="F:ADP-heptose-lipopolysaccharide heptosyltransferase activity"/>
    <property type="evidence" value="ECO:0007669"/>
    <property type="project" value="TreeGrafter"/>
</dbReference>
<dbReference type="EMBL" id="CP000282">
    <property type="protein sequence ID" value="ABD80362.1"/>
    <property type="molecule type" value="Genomic_DNA"/>
</dbReference>
<evidence type="ECO:0000256" key="1">
    <source>
        <dbReference type="ARBA" id="ARBA00022676"/>
    </source>
</evidence>
<organism evidence="3 4">
    <name type="scientific">Saccharophagus degradans (strain 2-40 / ATCC 43961 / DSM 17024)</name>
    <dbReference type="NCBI Taxonomy" id="203122"/>
    <lineage>
        <taxon>Bacteria</taxon>
        <taxon>Pseudomonadati</taxon>
        <taxon>Pseudomonadota</taxon>
        <taxon>Gammaproteobacteria</taxon>
        <taxon>Cellvibrionales</taxon>
        <taxon>Cellvibrionaceae</taxon>
        <taxon>Saccharophagus</taxon>
    </lineage>
</organism>
<dbReference type="GO" id="GO:0009244">
    <property type="term" value="P:lipopolysaccharide core region biosynthetic process"/>
    <property type="evidence" value="ECO:0007669"/>
    <property type="project" value="TreeGrafter"/>
</dbReference>
<dbReference type="PANTHER" id="PTHR30160">
    <property type="entry name" value="TETRAACYLDISACCHARIDE 4'-KINASE-RELATED"/>
    <property type="match status" value="1"/>
</dbReference>
<dbReference type="STRING" id="203122.Sde_1100"/>
<dbReference type="InterPro" id="IPR002201">
    <property type="entry name" value="Glyco_trans_9"/>
</dbReference>
<proteinExistence type="predicted"/>
<dbReference type="KEGG" id="sde:Sde_1100"/>
<dbReference type="PANTHER" id="PTHR30160:SF1">
    <property type="entry name" value="LIPOPOLYSACCHARIDE 1,2-N-ACETYLGLUCOSAMINETRANSFERASE-RELATED"/>
    <property type="match status" value="1"/>
</dbReference>
<dbReference type="Proteomes" id="UP000001947">
    <property type="component" value="Chromosome"/>
</dbReference>
<dbReference type="SUPFAM" id="SSF53756">
    <property type="entry name" value="UDP-Glycosyltransferase/glycogen phosphorylase"/>
    <property type="match status" value="1"/>
</dbReference>
<keyword evidence="1" id="KW-0328">Glycosyltransferase</keyword>
<reference evidence="3 4" key="1">
    <citation type="journal article" date="2008" name="PLoS Genet.">
        <title>Complete genome sequence of the complex carbohydrate-degrading marine bacterium, Saccharophagus degradans strain 2-40 T.</title>
        <authorList>
            <person name="Weiner R.M."/>
            <person name="Taylor L.E.II."/>
            <person name="Henrissat B."/>
            <person name="Hauser L."/>
            <person name="Land M."/>
            <person name="Coutinho P.M."/>
            <person name="Rancurel C."/>
            <person name="Saunders E.H."/>
            <person name="Longmire A.G."/>
            <person name="Zhang H."/>
            <person name="Bayer E.A."/>
            <person name="Gilbert H.J."/>
            <person name="Larimer F."/>
            <person name="Zhulin I.B."/>
            <person name="Ekborg N.A."/>
            <person name="Lamed R."/>
            <person name="Richardson P.M."/>
            <person name="Borovok I."/>
            <person name="Hutcheson S."/>
        </authorList>
    </citation>
    <scope>NUCLEOTIDE SEQUENCE [LARGE SCALE GENOMIC DNA]</scope>
    <source>
        <strain evidence="4">2-40 / ATCC 43961 / DSM 17024</strain>
    </source>
</reference>
<name>Q21LR7_SACD2</name>
<evidence type="ECO:0000256" key="2">
    <source>
        <dbReference type="ARBA" id="ARBA00022679"/>
    </source>
</evidence>
<dbReference type="AlphaFoldDB" id="Q21LR7"/>
<dbReference type="RefSeq" id="WP_011467582.1">
    <property type="nucleotide sequence ID" value="NC_007912.1"/>
</dbReference>
<sequence>MKQASAKKNFAIIHLGSIGDSIMASPLASAIKQQHPDAWITWVTTQSCKELLNDNPCIDKVVVANYAKWKESLKQLNPRRLLQELSQFKAELRCKPYEYALDLQGILKSGLAANLSNAKHKIGLGSREGSNWLMTKTISRNLGDTTQIGSEYRYLANQLGFSDNTWPMQPHTTAEAIDTAEKALNNKNLSLNDKYIVICPQTTERENRWPKSYWQQICLRIRGRHHLRAVILGEGQQTKLTADLERHGGAADLTGKCSTAEAAIIIDHAKLIIGIDTGLTHLGHAYQTPTLALFGPTHPYSHTGLETSKILHLDLNCSPCLGNPTCNGKYECMSTITPDTVLSQIKTLLRNKK</sequence>